<evidence type="ECO:0000313" key="2">
    <source>
        <dbReference type="EMBL" id="KIX03193.1"/>
    </source>
</evidence>
<feature type="region of interest" description="Disordered" evidence="1">
    <location>
        <begin position="1"/>
        <end position="31"/>
    </location>
</feature>
<organism evidence="2 3">
    <name type="scientific">Rhinocladiella mackenziei CBS 650.93</name>
    <dbReference type="NCBI Taxonomy" id="1442369"/>
    <lineage>
        <taxon>Eukaryota</taxon>
        <taxon>Fungi</taxon>
        <taxon>Dikarya</taxon>
        <taxon>Ascomycota</taxon>
        <taxon>Pezizomycotina</taxon>
        <taxon>Eurotiomycetes</taxon>
        <taxon>Chaetothyriomycetidae</taxon>
        <taxon>Chaetothyriales</taxon>
        <taxon>Herpotrichiellaceae</taxon>
        <taxon>Rhinocladiella</taxon>
    </lineage>
</organism>
<protein>
    <submittedName>
        <fullName evidence="2">Uncharacterized protein</fullName>
    </submittedName>
</protein>
<sequence>MDLLHPLEYDPSTNAADEPASRGRKRKPSNKGEILEWKLSSMFRHIFNTACSVAVRPRKKARMTSPTISPSLLPIVDLVDVQSEMKSDDSLLPMAADLTMIDLGDAESECDSRSLDERDG</sequence>
<name>A0A0D2GY97_9EURO</name>
<dbReference type="HOGENOM" id="CLU_2050943_0_0_1"/>
<evidence type="ECO:0000313" key="3">
    <source>
        <dbReference type="Proteomes" id="UP000053617"/>
    </source>
</evidence>
<accession>A0A0D2GY97</accession>
<gene>
    <name evidence="2" type="ORF">Z518_06745</name>
</gene>
<proteinExistence type="predicted"/>
<dbReference type="Proteomes" id="UP000053617">
    <property type="component" value="Unassembled WGS sequence"/>
</dbReference>
<dbReference type="RefSeq" id="XP_013270329.1">
    <property type="nucleotide sequence ID" value="XM_013414875.1"/>
</dbReference>
<keyword evidence="3" id="KW-1185">Reference proteome</keyword>
<reference evidence="2 3" key="1">
    <citation type="submission" date="2015-01" db="EMBL/GenBank/DDBJ databases">
        <title>The Genome Sequence of Rhinocladiella mackenzie CBS 650.93.</title>
        <authorList>
            <consortium name="The Broad Institute Genomics Platform"/>
            <person name="Cuomo C."/>
            <person name="de Hoog S."/>
            <person name="Gorbushina A."/>
            <person name="Stielow B."/>
            <person name="Teixiera M."/>
            <person name="Abouelleil A."/>
            <person name="Chapman S.B."/>
            <person name="Priest M."/>
            <person name="Young S.K."/>
            <person name="Wortman J."/>
            <person name="Nusbaum C."/>
            <person name="Birren B."/>
        </authorList>
    </citation>
    <scope>NUCLEOTIDE SEQUENCE [LARGE SCALE GENOMIC DNA]</scope>
    <source>
        <strain evidence="2 3">CBS 650.93</strain>
    </source>
</reference>
<dbReference type="VEuPathDB" id="FungiDB:Z518_06745"/>
<dbReference type="EMBL" id="KN847479">
    <property type="protein sequence ID" value="KIX03193.1"/>
    <property type="molecule type" value="Genomic_DNA"/>
</dbReference>
<dbReference type="GeneID" id="25294816"/>
<evidence type="ECO:0000256" key="1">
    <source>
        <dbReference type="SAM" id="MobiDB-lite"/>
    </source>
</evidence>
<dbReference type="AlphaFoldDB" id="A0A0D2GY97"/>